<evidence type="ECO:0000313" key="14">
    <source>
        <dbReference type="Proteomes" id="UP001597326"/>
    </source>
</evidence>
<keyword evidence="8" id="KW-0560">Oxidoreductase</keyword>
<comment type="subcellular location">
    <subcellularLocation>
        <location evidence="1">Cell envelope</location>
    </subcellularLocation>
</comment>
<dbReference type="InterPro" id="IPR036280">
    <property type="entry name" value="Multihaem_cyt_sf"/>
</dbReference>
<dbReference type="EMBL" id="JBHUFZ010000036">
    <property type="protein sequence ID" value="MFD1891535.1"/>
    <property type="molecule type" value="Genomic_DNA"/>
</dbReference>
<comment type="caution">
    <text evidence="13">The sequence shown here is derived from an EMBL/GenBank/DDBJ whole genome shotgun (WGS) entry which is preliminary data.</text>
</comment>
<feature type="compositionally biased region" description="Polar residues" evidence="11">
    <location>
        <begin position="92"/>
        <end position="105"/>
    </location>
</feature>
<keyword evidence="7" id="KW-0106">Calcium</keyword>
<evidence type="ECO:0000256" key="8">
    <source>
        <dbReference type="ARBA" id="ARBA00023002"/>
    </source>
</evidence>
<feature type="region of interest" description="Disordered" evidence="11">
    <location>
        <begin position="85"/>
        <end position="107"/>
    </location>
</feature>
<evidence type="ECO:0000256" key="4">
    <source>
        <dbReference type="ARBA" id="ARBA00022617"/>
    </source>
</evidence>
<proteinExistence type="inferred from homology"/>
<keyword evidence="9" id="KW-0408">Iron</keyword>
<evidence type="ECO:0000256" key="3">
    <source>
        <dbReference type="ARBA" id="ARBA00011887"/>
    </source>
</evidence>
<evidence type="ECO:0000313" key="13">
    <source>
        <dbReference type="EMBL" id="MFD1891535.1"/>
    </source>
</evidence>
<evidence type="ECO:0000256" key="7">
    <source>
        <dbReference type="ARBA" id="ARBA00022837"/>
    </source>
</evidence>
<dbReference type="PANTHER" id="PTHR30633">
    <property type="entry name" value="CYTOCHROME C-552 RESPIRATORY NITRITE REDUCTASE"/>
    <property type="match status" value="1"/>
</dbReference>
<name>A0ABW4RYZ8_9ACTN</name>
<feature type="transmembrane region" description="Helical" evidence="12">
    <location>
        <begin position="20"/>
        <end position="40"/>
    </location>
</feature>
<keyword evidence="12" id="KW-0472">Membrane</keyword>
<keyword evidence="12" id="KW-1133">Transmembrane helix</keyword>
<feature type="compositionally biased region" description="Polar residues" evidence="11">
    <location>
        <begin position="490"/>
        <end position="510"/>
    </location>
</feature>
<dbReference type="Pfam" id="PF02335">
    <property type="entry name" value="Cytochrom_C552"/>
    <property type="match status" value="1"/>
</dbReference>
<evidence type="ECO:0000256" key="12">
    <source>
        <dbReference type="SAM" id="Phobius"/>
    </source>
</evidence>
<dbReference type="PANTHER" id="PTHR30633:SF0">
    <property type="entry name" value="CYTOCHROME C-552"/>
    <property type="match status" value="1"/>
</dbReference>
<keyword evidence="4" id="KW-0349">Heme</keyword>
<comment type="similarity">
    <text evidence="2">Belongs to the cytochrome c-552 family.</text>
</comment>
<dbReference type="SUPFAM" id="SSF48695">
    <property type="entry name" value="Multiheme cytochromes"/>
    <property type="match status" value="1"/>
</dbReference>
<protein>
    <recommendedName>
        <fullName evidence="3">nitrite reductase (cytochrome; ammonia-forming)</fullName>
        <ecNumber evidence="3">1.7.2.2</ecNumber>
    </recommendedName>
</protein>
<dbReference type="Gene3D" id="1.10.1130.10">
    <property type="entry name" value="Flavocytochrome C3, Chain A"/>
    <property type="match status" value="1"/>
</dbReference>
<organism evidence="13 14">
    <name type="scientific">Luteococcus peritonei</name>
    <dbReference type="NCBI Taxonomy" id="88874"/>
    <lineage>
        <taxon>Bacteria</taxon>
        <taxon>Bacillati</taxon>
        <taxon>Actinomycetota</taxon>
        <taxon>Actinomycetes</taxon>
        <taxon>Propionibacteriales</taxon>
        <taxon>Propionibacteriaceae</taxon>
        <taxon>Luteococcus</taxon>
    </lineage>
</organism>
<sequence length="510" mass="56656">MSTAEPSNRSDQPKLSTKILLGALVLASLLVTLVIAALLVDVAKKQNEAEVPYFEAVKITDDTVDPAVWGKNFPIQYEMFKKTTEMEPTEHGGSNPTKQTPTATDPRTVVPAQELEREPRLVKLWAGYAFATDYREARGHEYMLTDQRLTRRVTEFKQPGTCINCHASTYTVFKEVGGGDQMKGFDIINHMSYAEATKKFNHALSCIDCHNPKDMSLRVTKPGFINGIKALKASEGIKNYDVNRDATPQEMRSFVCGQCHVEYYFKGDAKTLTFPWSKGTNIDQEYEVSKDHVDWTHKITGGKMLKAQHPDFETWREGVHAKAGVSCADCHMPYKREGASKVSDHQIKSPMLDVNASCQTCHKADAEEMKSRVSTIQNRFLTVMDDTYTAVDELIDDIEKAQKAGVAEDRLEAARLYQRKASFYLDYSESENSNGFHAPEYSLQILADATNAARQGQLALMGKKTEPAPIPLGTGDENDPFAGPDAKPTEQVSPLPSKLPASSTSPTPNR</sequence>
<dbReference type="Proteomes" id="UP001597326">
    <property type="component" value="Unassembled WGS sequence"/>
</dbReference>
<keyword evidence="5" id="KW-0479">Metal-binding</keyword>
<reference evidence="14" key="1">
    <citation type="journal article" date="2019" name="Int. J. Syst. Evol. Microbiol.">
        <title>The Global Catalogue of Microorganisms (GCM) 10K type strain sequencing project: providing services to taxonomists for standard genome sequencing and annotation.</title>
        <authorList>
            <consortium name="The Broad Institute Genomics Platform"/>
            <consortium name="The Broad Institute Genome Sequencing Center for Infectious Disease"/>
            <person name="Wu L."/>
            <person name="Ma J."/>
        </authorList>
    </citation>
    <scope>NUCLEOTIDE SEQUENCE [LARGE SCALE GENOMIC DNA]</scope>
    <source>
        <strain evidence="14">CAIM 431</strain>
    </source>
</reference>
<evidence type="ECO:0000256" key="1">
    <source>
        <dbReference type="ARBA" id="ARBA00004196"/>
    </source>
</evidence>
<dbReference type="EC" id="1.7.2.2" evidence="3"/>
<evidence type="ECO:0000256" key="9">
    <source>
        <dbReference type="ARBA" id="ARBA00023004"/>
    </source>
</evidence>
<dbReference type="CDD" id="cd00548">
    <property type="entry name" value="NrfA-like"/>
    <property type="match status" value="1"/>
</dbReference>
<gene>
    <name evidence="13" type="ORF">ACFSCS_15290</name>
</gene>
<evidence type="ECO:0000256" key="2">
    <source>
        <dbReference type="ARBA" id="ARBA00009288"/>
    </source>
</evidence>
<dbReference type="PIRSF" id="PIRSF000243">
    <property type="entry name" value="Cyt_c552"/>
    <property type="match status" value="1"/>
</dbReference>
<comment type="catalytic activity">
    <reaction evidence="10">
        <text>6 Fe(III)-[cytochrome c] + NH4(+) + 2 H2O = 6 Fe(II)-[cytochrome c] + nitrite + 8 H(+)</text>
        <dbReference type="Rhea" id="RHEA:13089"/>
        <dbReference type="Rhea" id="RHEA-COMP:10350"/>
        <dbReference type="Rhea" id="RHEA-COMP:14399"/>
        <dbReference type="ChEBI" id="CHEBI:15377"/>
        <dbReference type="ChEBI" id="CHEBI:15378"/>
        <dbReference type="ChEBI" id="CHEBI:16301"/>
        <dbReference type="ChEBI" id="CHEBI:28938"/>
        <dbReference type="ChEBI" id="CHEBI:29033"/>
        <dbReference type="ChEBI" id="CHEBI:29034"/>
        <dbReference type="EC" id="1.7.2.2"/>
    </reaction>
</comment>
<dbReference type="Gene3D" id="1.20.140.10">
    <property type="entry name" value="Butyryl-CoA Dehydrogenase, subunit A, domain 3"/>
    <property type="match status" value="1"/>
</dbReference>
<evidence type="ECO:0000256" key="11">
    <source>
        <dbReference type="SAM" id="MobiDB-lite"/>
    </source>
</evidence>
<keyword evidence="6" id="KW-0732">Signal</keyword>
<evidence type="ECO:0000256" key="5">
    <source>
        <dbReference type="ARBA" id="ARBA00022723"/>
    </source>
</evidence>
<dbReference type="InterPro" id="IPR003321">
    <property type="entry name" value="Cyt_c552"/>
</dbReference>
<accession>A0ABW4RYZ8</accession>
<evidence type="ECO:0000256" key="10">
    <source>
        <dbReference type="ARBA" id="ARBA00049131"/>
    </source>
</evidence>
<keyword evidence="14" id="KW-1185">Reference proteome</keyword>
<evidence type="ECO:0000256" key="6">
    <source>
        <dbReference type="ARBA" id="ARBA00022729"/>
    </source>
</evidence>
<dbReference type="RefSeq" id="WP_343876018.1">
    <property type="nucleotide sequence ID" value="NZ_BAAAIX010000037.1"/>
</dbReference>
<keyword evidence="12" id="KW-0812">Transmembrane</keyword>
<feature type="region of interest" description="Disordered" evidence="11">
    <location>
        <begin position="465"/>
        <end position="510"/>
    </location>
</feature>